<dbReference type="Gene3D" id="1.10.10.10">
    <property type="entry name" value="Winged helix-like DNA-binding domain superfamily/Winged helix DNA-binding domain"/>
    <property type="match status" value="1"/>
</dbReference>
<proteinExistence type="predicted"/>
<reference evidence="1" key="1">
    <citation type="submission" date="2016-10" db="EMBL/GenBank/DDBJ databases">
        <title>Sequence of Gallionella enrichment culture.</title>
        <authorList>
            <person name="Poehlein A."/>
            <person name="Muehling M."/>
            <person name="Daniel R."/>
        </authorList>
    </citation>
    <scope>NUCLEOTIDE SEQUENCE</scope>
</reference>
<evidence type="ECO:0008006" key="2">
    <source>
        <dbReference type="Google" id="ProtNLM"/>
    </source>
</evidence>
<protein>
    <recommendedName>
        <fullName evidence="2">Transcriptional regulator</fullName>
    </recommendedName>
</protein>
<comment type="caution">
    <text evidence="1">The sequence shown here is derived from an EMBL/GenBank/DDBJ whole genome shotgun (WGS) entry which is preliminary data.</text>
</comment>
<evidence type="ECO:0000313" key="1">
    <source>
        <dbReference type="EMBL" id="OIQ93593.1"/>
    </source>
</evidence>
<organism evidence="1">
    <name type="scientific">mine drainage metagenome</name>
    <dbReference type="NCBI Taxonomy" id="410659"/>
    <lineage>
        <taxon>unclassified sequences</taxon>
        <taxon>metagenomes</taxon>
        <taxon>ecological metagenomes</taxon>
    </lineage>
</organism>
<accession>A0A1J5RCT2</accession>
<dbReference type="EMBL" id="MLJW01000204">
    <property type="protein sequence ID" value="OIQ93593.1"/>
    <property type="molecule type" value="Genomic_DNA"/>
</dbReference>
<gene>
    <name evidence="1" type="ORF">GALL_244410</name>
</gene>
<dbReference type="AlphaFoldDB" id="A0A1J5RCT2"/>
<dbReference type="InterPro" id="IPR036390">
    <property type="entry name" value="WH_DNA-bd_sf"/>
</dbReference>
<dbReference type="SUPFAM" id="SSF46785">
    <property type="entry name" value="Winged helix' DNA-binding domain"/>
    <property type="match status" value="1"/>
</dbReference>
<name>A0A1J5RCT2_9ZZZZ</name>
<dbReference type="Pfam" id="PF25212">
    <property type="entry name" value="HVO_A0114"/>
    <property type="match status" value="1"/>
</dbReference>
<dbReference type="InterPro" id="IPR036388">
    <property type="entry name" value="WH-like_DNA-bd_sf"/>
</dbReference>
<sequence>MTKPHVVQVGIASYEQQKARLMAIARGEHKPGRDDPKIWFSSMESLAQVLSSKNQLLLEIIAVSKPASIGDLEQLTGRRSSNLSRSLKTLQHYGLVSLSKEGKVVVPRTVYERVEINLDLLAASRWQSGSPSGHDGHAAA</sequence>